<sequence>MISPGKAGSVLRLATINCSLSWVGSAATALGSRNEHMLSSSNRTSAPVRPCGRGWRGPAPVQPGSKHLLHMYLASGKTISIARYRHKRDGNSGNSIIALDERTWIGDINSTFFPLEKFQNNASVTSKAAQQTLSPTVIPYATARLSRYEFTYVFRVTFGKKFIRLYFFPARYQAFEGSNALFSVKAGPYTLLREFNASVTADVDADESLPAEN</sequence>
<evidence type="ECO:0000313" key="3">
    <source>
        <dbReference type="Proteomes" id="UP000516437"/>
    </source>
</evidence>
<dbReference type="GO" id="GO:0004714">
    <property type="term" value="F:transmembrane receptor protein tyrosine kinase activity"/>
    <property type="evidence" value="ECO:0007669"/>
    <property type="project" value="InterPro"/>
</dbReference>
<dbReference type="OrthoDB" id="1720310at2759"/>
<feature type="region of interest" description="Disordered" evidence="1">
    <location>
        <begin position="34"/>
        <end position="54"/>
    </location>
</feature>
<organism evidence="2 3">
    <name type="scientific">Morella rubra</name>
    <name type="common">Chinese bayberry</name>
    <dbReference type="NCBI Taxonomy" id="262757"/>
    <lineage>
        <taxon>Eukaryota</taxon>
        <taxon>Viridiplantae</taxon>
        <taxon>Streptophyta</taxon>
        <taxon>Embryophyta</taxon>
        <taxon>Tracheophyta</taxon>
        <taxon>Spermatophyta</taxon>
        <taxon>Magnoliopsida</taxon>
        <taxon>eudicotyledons</taxon>
        <taxon>Gunneridae</taxon>
        <taxon>Pentapetalae</taxon>
        <taxon>rosids</taxon>
        <taxon>fabids</taxon>
        <taxon>Fagales</taxon>
        <taxon>Myricaceae</taxon>
        <taxon>Morella</taxon>
    </lineage>
</organism>
<evidence type="ECO:0000313" key="2">
    <source>
        <dbReference type="EMBL" id="KAB1202829.1"/>
    </source>
</evidence>
<dbReference type="EMBL" id="RXIC02000026">
    <property type="protein sequence ID" value="KAB1202829.1"/>
    <property type="molecule type" value="Genomic_DNA"/>
</dbReference>
<gene>
    <name evidence="2" type="ORF">CJ030_MR8G024942</name>
</gene>
<protein>
    <submittedName>
        <fullName evidence="2">Receptor-like protein kinase FERONIA</fullName>
    </submittedName>
</protein>
<keyword evidence="2" id="KW-0675">Receptor</keyword>
<dbReference type="Gene3D" id="2.60.120.430">
    <property type="entry name" value="Galactose-binding lectin"/>
    <property type="match status" value="1"/>
</dbReference>
<name>A0A6A1UR42_9ROSI</name>
<dbReference type="PANTHER" id="PTHR34590:SF15">
    <property type="entry name" value="PROTEIN KINASE DOMAIN-CONTAINING PROTEIN"/>
    <property type="match status" value="1"/>
</dbReference>
<keyword evidence="2" id="KW-0418">Kinase</keyword>
<comment type="caution">
    <text evidence="2">The sequence shown here is derived from an EMBL/GenBank/DDBJ whole genome shotgun (WGS) entry which is preliminary data.</text>
</comment>
<dbReference type="InterPro" id="IPR045272">
    <property type="entry name" value="ANXUR1/2-like"/>
</dbReference>
<keyword evidence="2" id="KW-0808">Transferase</keyword>
<evidence type="ECO:0000256" key="1">
    <source>
        <dbReference type="SAM" id="MobiDB-lite"/>
    </source>
</evidence>
<dbReference type="Proteomes" id="UP000516437">
    <property type="component" value="Chromosome 8"/>
</dbReference>
<proteinExistence type="predicted"/>
<dbReference type="FunFam" id="2.60.120.430:FF:000003">
    <property type="entry name" value="FERONIA receptor-like kinase"/>
    <property type="match status" value="1"/>
</dbReference>
<keyword evidence="3" id="KW-1185">Reference proteome</keyword>
<accession>A0A6A1UR42</accession>
<reference evidence="2 3" key="1">
    <citation type="journal article" date="2019" name="Plant Biotechnol. J.">
        <title>The red bayberry genome and genetic basis of sex determination.</title>
        <authorList>
            <person name="Jia H.M."/>
            <person name="Jia H.J."/>
            <person name="Cai Q.L."/>
            <person name="Wang Y."/>
            <person name="Zhao H.B."/>
            <person name="Yang W.F."/>
            <person name="Wang G.Y."/>
            <person name="Li Y.H."/>
            <person name="Zhan D.L."/>
            <person name="Shen Y.T."/>
            <person name="Niu Q.F."/>
            <person name="Chang L."/>
            <person name="Qiu J."/>
            <person name="Zhao L."/>
            <person name="Xie H.B."/>
            <person name="Fu W.Y."/>
            <person name="Jin J."/>
            <person name="Li X.W."/>
            <person name="Jiao Y."/>
            <person name="Zhou C.C."/>
            <person name="Tu T."/>
            <person name="Chai C.Y."/>
            <person name="Gao J.L."/>
            <person name="Fan L.J."/>
            <person name="van de Weg E."/>
            <person name="Wang J.Y."/>
            <person name="Gao Z.S."/>
        </authorList>
    </citation>
    <scope>NUCLEOTIDE SEQUENCE [LARGE SCALE GENOMIC DNA]</scope>
    <source>
        <tissue evidence="2">Leaves</tissue>
    </source>
</reference>
<dbReference type="AlphaFoldDB" id="A0A6A1UR42"/>
<dbReference type="PANTHER" id="PTHR34590">
    <property type="entry name" value="OS03G0124300 PROTEIN-RELATED"/>
    <property type="match status" value="1"/>
</dbReference>